<dbReference type="SUPFAM" id="SSF53474">
    <property type="entry name" value="alpha/beta-Hydrolases"/>
    <property type="match status" value="1"/>
</dbReference>
<dbReference type="Pfam" id="PF00756">
    <property type="entry name" value="Esterase"/>
    <property type="match status" value="1"/>
</dbReference>
<accession>A0ABX8GT45</accession>
<name>A0ABX8GT45_9BACT</name>
<sequence length="376" mass="43388">MYKLVTIAFLLSLISCIKQRDEIDVTWNINLEKPVDKQIYISGNQPFLGNWSPKSILLEKNDSLHWSFTNTVSKNTLLEYKFTLGDWNFQAANENGIALENMEVITPKKDTIINVNIKNWTSGNQLQEQGQITGTVEYIKDFHIDGLKDRDIIIWLPPSYKTNQTKRYPVLYMHDGQNTIDPRTSSFGVDWQVDETVTNLIENKKLQEIIIVASYCTEDRNADYGDTKKGKLYRKSLAIDLKKYIDIKYRTKPQKQHTAIAGSSMGGLVSFMSAWEYPEVYKGAICMSPAFKYEDFDYINTITEDNKKDLILYIDNGGKGVDIILQPGVEKMEKELLKKGYKLNDDLFVVFNKKAKHSEGDWALRFPYAIELFFKK</sequence>
<dbReference type="PROSITE" id="PS51166">
    <property type="entry name" value="CBM20"/>
    <property type="match status" value="1"/>
</dbReference>
<dbReference type="SUPFAM" id="SSF49452">
    <property type="entry name" value="Starch-binding domain-like"/>
    <property type="match status" value="1"/>
</dbReference>
<dbReference type="PROSITE" id="PS51257">
    <property type="entry name" value="PROKAR_LIPOPROTEIN"/>
    <property type="match status" value="1"/>
</dbReference>
<organism evidence="2 3">
    <name type="scientific">Flammeovirga kamogawensis</name>
    <dbReference type="NCBI Taxonomy" id="373891"/>
    <lineage>
        <taxon>Bacteria</taxon>
        <taxon>Pseudomonadati</taxon>
        <taxon>Bacteroidota</taxon>
        <taxon>Cytophagia</taxon>
        <taxon>Cytophagales</taxon>
        <taxon>Flammeovirgaceae</taxon>
        <taxon>Flammeovirga</taxon>
    </lineage>
</organism>
<dbReference type="InterPro" id="IPR000801">
    <property type="entry name" value="Esterase-like"/>
</dbReference>
<reference evidence="2 3" key="1">
    <citation type="submission" date="2021-05" db="EMBL/GenBank/DDBJ databases">
        <title>Comparative genomic studies on the polysaccharide-degrading batcterial strains of the Flammeovirga genus.</title>
        <authorList>
            <person name="Zewei F."/>
            <person name="Zheng Z."/>
            <person name="Yu L."/>
            <person name="Ruyue G."/>
            <person name="Yanhong M."/>
            <person name="Yuanyuan C."/>
            <person name="Jingyan G."/>
            <person name="Wenjun H."/>
        </authorList>
    </citation>
    <scope>NUCLEOTIDE SEQUENCE [LARGE SCALE GENOMIC DNA]</scope>
    <source>
        <strain evidence="2 3">YS10</strain>
    </source>
</reference>
<dbReference type="InterPro" id="IPR050583">
    <property type="entry name" value="Mycobacterial_A85_antigen"/>
</dbReference>
<evidence type="ECO:0000313" key="2">
    <source>
        <dbReference type="EMBL" id="QWG06765.1"/>
    </source>
</evidence>
<feature type="domain" description="CBM20" evidence="1">
    <location>
        <begin position="17"/>
        <end position="122"/>
    </location>
</feature>
<keyword evidence="3" id="KW-1185">Reference proteome</keyword>
<dbReference type="Gene3D" id="2.60.40.10">
    <property type="entry name" value="Immunoglobulins"/>
    <property type="match status" value="1"/>
</dbReference>
<dbReference type="Pfam" id="PF00686">
    <property type="entry name" value="CBM_20"/>
    <property type="match status" value="1"/>
</dbReference>
<evidence type="ECO:0000313" key="3">
    <source>
        <dbReference type="Proteomes" id="UP000682802"/>
    </source>
</evidence>
<dbReference type="EMBL" id="CP076128">
    <property type="protein sequence ID" value="QWG06765.1"/>
    <property type="molecule type" value="Genomic_DNA"/>
</dbReference>
<keyword evidence="2" id="KW-0378">Hydrolase</keyword>
<evidence type="ECO:0000259" key="1">
    <source>
        <dbReference type="PROSITE" id="PS51166"/>
    </source>
</evidence>
<dbReference type="Gene3D" id="3.40.50.1820">
    <property type="entry name" value="alpha/beta hydrolase"/>
    <property type="match status" value="1"/>
</dbReference>
<gene>
    <name evidence="2" type="ORF">KM029_15860</name>
</gene>
<protein>
    <submittedName>
        <fullName evidence="2">Alpha/beta hydrolase</fullName>
    </submittedName>
</protein>
<dbReference type="InterPro" id="IPR029058">
    <property type="entry name" value="AB_hydrolase_fold"/>
</dbReference>
<dbReference type="InterPro" id="IPR013784">
    <property type="entry name" value="Carb-bd-like_fold"/>
</dbReference>
<dbReference type="PANTHER" id="PTHR48098">
    <property type="entry name" value="ENTEROCHELIN ESTERASE-RELATED"/>
    <property type="match status" value="1"/>
</dbReference>
<proteinExistence type="predicted"/>
<dbReference type="RefSeq" id="WP_158631080.1">
    <property type="nucleotide sequence ID" value="NZ_CP076128.1"/>
</dbReference>
<dbReference type="Proteomes" id="UP000682802">
    <property type="component" value="Chromosome 1"/>
</dbReference>
<dbReference type="InterPro" id="IPR013783">
    <property type="entry name" value="Ig-like_fold"/>
</dbReference>
<dbReference type="SMART" id="SM01065">
    <property type="entry name" value="CBM_2"/>
    <property type="match status" value="1"/>
</dbReference>
<dbReference type="GO" id="GO:0016787">
    <property type="term" value="F:hydrolase activity"/>
    <property type="evidence" value="ECO:0007669"/>
    <property type="project" value="UniProtKB-KW"/>
</dbReference>
<dbReference type="InterPro" id="IPR002044">
    <property type="entry name" value="CBM20"/>
</dbReference>
<dbReference type="PANTHER" id="PTHR48098:SF6">
    <property type="entry name" value="FERRI-BACILLIBACTIN ESTERASE BESA"/>
    <property type="match status" value="1"/>
</dbReference>